<dbReference type="GO" id="GO:0005886">
    <property type="term" value="C:plasma membrane"/>
    <property type="evidence" value="ECO:0007669"/>
    <property type="project" value="UniProtKB-SubCell"/>
</dbReference>
<evidence type="ECO:0000313" key="8">
    <source>
        <dbReference type="Proteomes" id="UP000249720"/>
    </source>
</evidence>
<dbReference type="PANTHER" id="PTHR30213:SF0">
    <property type="entry name" value="UPF0761 MEMBRANE PROTEIN YIHY"/>
    <property type="match status" value="1"/>
</dbReference>
<accession>A0A2W7TRA1</accession>
<dbReference type="PANTHER" id="PTHR30213">
    <property type="entry name" value="INNER MEMBRANE PROTEIN YHJD"/>
    <property type="match status" value="1"/>
</dbReference>
<keyword evidence="3 6" id="KW-0812">Transmembrane</keyword>
<evidence type="ECO:0000256" key="2">
    <source>
        <dbReference type="ARBA" id="ARBA00022475"/>
    </source>
</evidence>
<name>A0A2W7TRA1_9BACT</name>
<keyword evidence="2" id="KW-1003">Cell membrane</keyword>
<evidence type="ECO:0000256" key="3">
    <source>
        <dbReference type="ARBA" id="ARBA00022692"/>
    </source>
</evidence>
<protein>
    <submittedName>
        <fullName evidence="7">Membrane protein</fullName>
    </submittedName>
</protein>
<feature type="transmembrane region" description="Helical" evidence="6">
    <location>
        <begin position="118"/>
        <end position="140"/>
    </location>
</feature>
<keyword evidence="8" id="KW-1185">Reference proteome</keyword>
<feature type="transmembrane region" description="Helical" evidence="6">
    <location>
        <begin position="201"/>
        <end position="224"/>
    </location>
</feature>
<organism evidence="7 8">
    <name type="scientific">Hydrotalea sandarakina</name>
    <dbReference type="NCBI Taxonomy" id="1004304"/>
    <lineage>
        <taxon>Bacteria</taxon>
        <taxon>Pseudomonadati</taxon>
        <taxon>Bacteroidota</taxon>
        <taxon>Chitinophagia</taxon>
        <taxon>Chitinophagales</taxon>
        <taxon>Chitinophagaceae</taxon>
        <taxon>Hydrotalea</taxon>
    </lineage>
</organism>
<feature type="transmembrane region" description="Helical" evidence="6">
    <location>
        <begin position="54"/>
        <end position="79"/>
    </location>
</feature>
<dbReference type="Pfam" id="PF03631">
    <property type="entry name" value="Virul_fac_BrkB"/>
    <property type="match status" value="1"/>
</dbReference>
<evidence type="ECO:0000256" key="4">
    <source>
        <dbReference type="ARBA" id="ARBA00022989"/>
    </source>
</evidence>
<evidence type="ECO:0000256" key="1">
    <source>
        <dbReference type="ARBA" id="ARBA00004651"/>
    </source>
</evidence>
<dbReference type="EMBL" id="QKZV01000001">
    <property type="protein sequence ID" value="PZX65632.1"/>
    <property type="molecule type" value="Genomic_DNA"/>
</dbReference>
<dbReference type="Proteomes" id="UP000249720">
    <property type="component" value="Unassembled WGS sequence"/>
</dbReference>
<dbReference type="NCBIfam" id="TIGR00765">
    <property type="entry name" value="yihY_not_rbn"/>
    <property type="match status" value="1"/>
</dbReference>
<evidence type="ECO:0000256" key="5">
    <source>
        <dbReference type="ARBA" id="ARBA00023136"/>
    </source>
</evidence>
<reference evidence="7 8" key="1">
    <citation type="submission" date="2018-06" db="EMBL/GenBank/DDBJ databases">
        <title>Genomic Encyclopedia of Archaeal and Bacterial Type Strains, Phase II (KMG-II): from individual species to whole genera.</title>
        <authorList>
            <person name="Goeker M."/>
        </authorList>
    </citation>
    <scope>NUCLEOTIDE SEQUENCE [LARGE SCALE GENOMIC DNA]</scope>
    <source>
        <strain evidence="7 8">DSM 23241</strain>
    </source>
</reference>
<keyword evidence="4 6" id="KW-1133">Transmembrane helix</keyword>
<feature type="transmembrane region" description="Helical" evidence="6">
    <location>
        <begin position="161"/>
        <end position="181"/>
    </location>
</feature>
<sequence length="324" mass="37350">MTKLELKLITFPPIAFAIKKSKQIVIPGFKGIPLFYVIRFFFQQINKIGIIDRASAISFNLIMALPAAFLFIFSIIPYLPDSFDFKGQMLNLFKDLTPNSNTYKLINTLINDLLKKHVGIFSFGFILVLFYASNATMGIIRTFDKSISEKKAYFLHRRWRAIRLTTLLILLVLASLLVLIGQGELAGLLREFFHFKKKTFYPWWNTVRWGIIVLFIFFGIAFIYRFAPAIQKKWPLISPGSILATTLMLLTTIGFSFWVNHFSSYNKVYGSIGTVLIIMLLIYLNSLILLIGFELNVSITVLQQQAQQGQEQKKKNIRKEEFQN</sequence>
<dbReference type="RefSeq" id="WP_111293111.1">
    <property type="nucleotide sequence ID" value="NZ_QKZV01000001.1"/>
</dbReference>
<dbReference type="InterPro" id="IPR017039">
    <property type="entry name" value="Virul_fac_BrkB"/>
</dbReference>
<proteinExistence type="predicted"/>
<feature type="transmembrane region" description="Helical" evidence="6">
    <location>
        <begin position="271"/>
        <end position="293"/>
    </location>
</feature>
<dbReference type="AlphaFoldDB" id="A0A2W7TRA1"/>
<gene>
    <name evidence="7" type="ORF">LX80_00121</name>
</gene>
<dbReference type="PIRSF" id="PIRSF035875">
    <property type="entry name" value="RNase_BN"/>
    <property type="match status" value="1"/>
</dbReference>
<feature type="transmembrane region" description="Helical" evidence="6">
    <location>
        <begin position="236"/>
        <end position="259"/>
    </location>
</feature>
<evidence type="ECO:0000256" key="6">
    <source>
        <dbReference type="SAM" id="Phobius"/>
    </source>
</evidence>
<evidence type="ECO:0000313" key="7">
    <source>
        <dbReference type="EMBL" id="PZX65632.1"/>
    </source>
</evidence>
<keyword evidence="5 6" id="KW-0472">Membrane</keyword>
<dbReference type="OrthoDB" id="977385at2"/>
<comment type="subcellular location">
    <subcellularLocation>
        <location evidence="1">Cell membrane</location>
        <topology evidence="1">Multi-pass membrane protein</topology>
    </subcellularLocation>
</comment>
<comment type="caution">
    <text evidence="7">The sequence shown here is derived from an EMBL/GenBank/DDBJ whole genome shotgun (WGS) entry which is preliminary data.</text>
</comment>